<dbReference type="EMBL" id="JYDI01000330">
    <property type="protein sequence ID" value="KRY45778.1"/>
    <property type="molecule type" value="Genomic_DNA"/>
</dbReference>
<comment type="caution">
    <text evidence="2">The sequence shown here is derived from an EMBL/GenBank/DDBJ whole genome shotgun (WGS) entry which is preliminary data.</text>
</comment>
<dbReference type="InterPro" id="IPR040676">
    <property type="entry name" value="DUF5641"/>
</dbReference>
<evidence type="ECO:0000259" key="1">
    <source>
        <dbReference type="Pfam" id="PF18701"/>
    </source>
</evidence>
<evidence type="ECO:0000313" key="2">
    <source>
        <dbReference type="EMBL" id="KRY45778.1"/>
    </source>
</evidence>
<name>A0A0V1C9F9_TRIBR</name>
<dbReference type="Pfam" id="PF18701">
    <property type="entry name" value="DUF5641"/>
    <property type="match status" value="1"/>
</dbReference>
<reference evidence="2 3" key="1">
    <citation type="submission" date="2015-01" db="EMBL/GenBank/DDBJ databases">
        <title>Evolution of Trichinella species and genotypes.</title>
        <authorList>
            <person name="Korhonen P.K."/>
            <person name="Edoardo P."/>
            <person name="Giuseppe L.R."/>
            <person name="Gasser R.B."/>
        </authorList>
    </citation>
    <scope>NUCLEOTIDE SEQUENCE [LARGE SCALE GENOMIC DNA]</scope>
    <source>
        <strain evidence="2">ISS120</strain>
    </source>
</reference>
<dbReference type="Proteomes" id="UP000054653">
    <property type="component" value="Unassembled WGS sequence"/>
</dbReference>
<accession>A0A0V1C9F9</accession>
<organism evidence="2 3">
    <name type="scientific">Trichinella britovi</name>
    <name type="common">Parasitic roundworm</name>
    <dbReference type="NCBI Taxonomy" id="45882"/>
    <lineage>
        <taxon>Eukaryota</taxon>
        <taxon>Metazoa</taxon>
        <taxon>Ecdysozoa</taxon>
        <taxon>Nematoda</taxon>
        <taxon>Enoplea</taxon>
        <taxon>Dorylaimia</taxon>
        <taxon>Trichinellida</taxon>
        <taxon>Trichinellidae</taxon>
        <taxon>Trichinella</taxon>
    </lineage>
</organism>
<dbReference type="AlphaFoldDB" id="A0A0V1C9F9"/>
<protein>
    <recommendedName>
        <fullName evidence="1">DUF5641 domain-containing protein</fullName>
    </recommendedName>
</protein>
<gene>
    <name evidence="2" type="ORF">T03_452</name>
</gene>
<proteinExistence type="predicted"/>
<evidence type="ECO:0000313" key="3">
    <source>
        <dbReference type="Proteomes" id="UP000054653"/>
    </source>
</evidence>
<sequence length="154" mass="16875">MAASRTWPLVMEPQMVILSAAPRELVAKLETRISVRTDAAIEMEIFHSRSGNIGGKHPATQCLVGVITELHLGSDGIARSARIRTSTNVITQPVAKLIQLEAETFSDGRETPPYGGQDVDDRNGSVVNVREPEWHAIIEATVQHVPECPDIHYT</sequence>
<feature type="domain" description="DUF5641" evidence="1">
    <location>
        <begin position="57"/>
        <end position="100"/>
    </location>
</feature>
<keyword evidence="3" id="KW-1185">Reference proteome</keyword>
<dbReference type="OrthoDB" id="6021331at2759"/>